<evidence type="ECO:0000256" key="4">
    <source>
        <dbReference type="RuleBase" id="RU362132"/>
    </source>
</evidence>
<dbReference type="InterPro" id="IPR029035">
    <property type="entry name" value="DHS-like_NAD/FAD-binding_dom"/>
</dbReference>
<comment type="caution">
    <text evidence="9">The sequence shown here is derived from an EMBL/GenBank/DDBJ whole genome shotgun (WGS) entry which is preliminary data.</text>
</comment>
<evidence type="ECO:0000256" key="1">
    <source>
        <dbReference type="ARBA" id="ARBA00001964"/>
    </source>
</evidence>
<dbReference type="GO" id="GO:0050660">
    <property type="term" value="F:flavin adenine dinucleotide binding"/>
    <property type="evidence" value="ECO:0007669"/>
    <property type="project" value="TreeGrafter"/>
</dbReference>
<feature type="domain" description="Thiamine pyrophosphate enzyme TPP-binding" evidence="7">
    <location>
        <begin position="433"/>
        <end position="586"/>
    </location>
</feature>
<dbReference type="PANTHER" id="PTHR18968:SF166">
    <property type="entry name" value="2-HYDROXYACYL-COA LYASE 2"/>
    <property type="match status" value="1"/>
</dbReference>
<sequence>MSYDDPKPKPSAQPISLLPGQAAPTNTATSEISLKAGGTPVYKRILDLFEAEGIRTLFGIPDPNFVHLCLEAEARGWTVVSPHHEAAAGFMAEAASRITGKPALCFGTLGPGLANMMPAIQCCKVENSPVIFLGGQRARVTERRVRRGRIQFVRQEPMIEDSVKYSGAIEYADQTDEVIREAIRVAMSGTPGPTYVEYPSHIILEELDVPDVLPPHRYRLTNQGADGDRIREAAELILAAKHPILLVGHAVYTSQSGAKVRELAELMNCPVIQTSGGTSYIEGLEDRTFQYVFSDASIVAVEESDCVVALGTELGEPVHFGRWRHWHAGEATRKWIYVQQDPTAIGVNRPVDVPLVGDLRAVIPQLSRALGKGRPADDDLAKFMRDGQAELDQLAEETLSKSDGSGNVGVHTSRFIVETTRAFPKGGIMIRDGGASVIFGWTYNQCKPNDVIWNQNYGHIGTGLPYATGAMLADIAETGETRPGMLVTSDSSFLFHIGELEVAVRRNLPLVCVVAVDFQWGLEVGVYKRTFGQGTAETGTHWSNKVRFDKIAEGLGAYGQFVQTADEIGPAIERAYAHGGPAVIHVPIDPKANSEEMPKYDKFRTWYAEGTQ</sequence>
<dbReference type="InterPro" id="IPR012001">
    <property type="entry name" value="Thiamin_PyroP_enz_TPP-bd_dom"/>
</dbReference>
<evidence type="ECO:0000313" key="9">
    <source>
        <dbReference type="EMBL" id="TXC70230.1"/>
    </source>
</evidence>
<evidence type="ECO:0000313" key="10">
    <source>
        <dbReference type="Proteomes" id="UP000321250"/>
    </source>
</evidence>
<feature type="domain" description="Thiamine pyrophosphate enzyme central" evidence="6">
    <location>
        <begin position="230"/>
        <end position="366"/>
    </location>
</feature>
<dbReference type="Pfam" id="PF02775">
    <property type="entry name" value="TPP_enzyme_C"/>
    <property type="match status" value="1"/>
</dbReference>
<protein>
    <submittedName>
        <fullName evidence="9">Thiamine pyrophosphate-binding protein</fullName>
    </submittedName>
</protein>
<comment type="cofactor">
    <cofactor evidence="1">
        <name>thiamine diphosphate</name>
        <dbReference type="ChEBI" id="CHEBI:58937"/>
    </cofactor>
</comment>
<dbReference type="GO" id="GO:0030976">
    <property type="term" value="F:thiamine pyrophosphate binding"/>
    <property type="evidence" value="ECO:0007669"/>
    <property type="project" value="InterPro"/>
</dbReference>
<dbReference type="CDD" id="cd07035">
    <property type="entry name" value="TPP_PYR_POX_like"/>
    <property type="match status" value="1"/>
</dbReference>
<dbReference type="GO" id="GO:0009099">
    <property type="term" value="P:L-valine biosynthetic process"/>
    <property type="evidence" value="ECO:0007669"/>
    <property type="project" value="TreeGrafter"/>
</dbReference>
<dbReference type="SUPFAM" id="SSF52467">
    <property type="entry name" value="DHS-like NAD/FAD-binding domain"/>
    <property type="match status" value="1"/>
</dbReference>
<dbReference type="Proteomes" id="UP000321250">
    <property type="component" value="Unassembled WGS sequence"/>
</dbReference>
<dbReference type="GO" id="GO:0003984">
    <property type="term" value="F:acetolactate synthase activity"/>
    <property type="evidence" value="ECO:0007669"/>
    <property type="project" value="TreeGrafter"/>
</dbReference>
<dbReference type="Pfam" id="PF00205">
    <property type="entry name" value="TPP_enzyme_M"/>
    <property type="match status" value="1"/>
</dbReference>
<gene>
    <name evidence="9" type="ORF">FSB78_04165</name>
</gene>
<organism evidence="9 10">
    <name type="scientific">Sphingomonas ginsenosidivorax</name>
    <dbReference type="NCBI Taxonomy" id="862135"/>
    <lineage>
        <taxon>Bacteria</taxon>
        <taxon>Pseudomonadati</taxon>
        <taxon>Pseudomonadota</taxon>
        <taxon>Alphaproteobacteria</taxon>
        <taxon>Sphingomonadales</taxon>
        <taxon>Sphingomonadaceae</taxon>
        <taxon>Sphingomonas</taxon>
    </lineage>
</organism>
<reference evidence="9 10" key="1">
    <citation type="journal article" date="2013" name="Antonie Van Leeuwenhoek">
        <title>Sphingomonas ginsenosidivorax sp. nov., with the ability to transform ginsenosides.</title>
        <authorList>
            <person name="Jin X.F."/>
            <person name="Kim J.K."/>
            <person name="Liu Q.M."/>
            <person name="Kang M.S."/>
            <person name="He D."/>
            <person name="Jin F.X."/>
            <person name="Kim S.C."/>
            <person name="Im W.T."/>
        </authorList>
    </citation>
    <scope>NUCLEOTIDE SEQUENCE [LARGE SCALE GENOMIC DNA]</scope>
    <source>
        <strain evidence="9 10">KHI67</strain>
    </source>
</reference>
<feature type="domain" description="Thiamine pyrophosphate enzyme N-terminal TPP-binding" evidence="8">
    <location>
        <begin position="43"/>
        <end position="143"/>
    </location>
</feature>
<evidence type="ECO:0000259" key="8">
    <source>
        <dbReference type="Pfam" id="PF02776"/>
    </source>
</evidence>
<evidence type="ECO:0000256" key="3">
    <source>
        <dbReference type="ARBA" id="ARBA00023052"/>
    </source>
</evidence>
<dbReference type="GO" id="GO:0009097">
    <property type="term" value="P:isoleucine biosynthetic process"/>
    <property type="evidence" value="ECO:0007669"/>
    <property type="project" value="TreeGrafter"/>
</dbReference>
<evidence type="ECO:0000259" key="7">
    <source>
        <dbReference type="Pfam" id="PF02775"/>
    </source>
</evidence>
<dbReference type="OrthoDB" id="4494979at2"/>
<proteinExistence type="inferred from homology"/>
<dbReference type="InterPro" id="IPR011766">
    <property type="entry name" value="TPP_enzyme_TPP-bd"/>
</dbReference>
<comment type="similarity">
    <text evidence="2 4">Belongs to the TPP enzyme family.</text>
</comment>
<dbReference type="Gene3D" id="3.40.50.1220">
    <property type="entry name" value="TPP-binding domain"/>
    <property type="match status" value="1"/>
</dbReference>
<evidence type="ECO:0000256" key="2">
    <source>
        <dbReference type="ARBA" id="ARBA00007812"/>
    </source>
</evidence>
<name>A0A5C6UCV5_9SPHN</name>
<keyword evidence="10" id="KW-1185">Reference proteome</keyword>
<accession>A0A5C6UCV5</accession>
<keyword evidence="3 4" id="KW-0786">Thiamine pyrophosphate</keyword>
<dbReference type="SUPFAM" id="SSF52518">
    <property type="entry name" value="Thiamin diphosphate-binding fold (THDP-binding)"/>
    <property type="match status" value="2"/>
</dbReference>
<dbReference type="InterPro" id="IPR012000">
    <property type="entry name" value="Thiamin_PyroP_enz_cen_dom"/>
</dbReference>
<evidence type="ECO:0000256" key="5">
    <source>
        <dbReference type="SAM" id="MobiDB-lite"/>
    </source>
</evidence>
<feature type="region of interest" description="Disordered" evidence="5">
    <location>
        <begin position="1"/>
        <end position="24"/>
    </location>
</feature>
<dbReference type="Gene3D" id="3.40.50.970">
    <property type="match status" value="2"/>
</dbReference>
<dbReference type="Pfam" id="PF02776">
    <property type="entry name" value="TPP_enzyme_N"/>
    <property type="match status" value="1"/>
</dbReference>
<dbReference type="InterPro" id="IPR029061">
    <property type="entry name" value="THDP-binding"/>
</dbReference>
<evidence type="ECO:0000259" key="6">
    <source>
        <dbReference type="Pfam" id="PF00205"/>
    </source>
</evidence>
<dbReference type="AlphaFoldDB" id="A0A5C6UCV5"/>
<dbReference type="RefSeq" id="WP_147080230.1">
    <property type="nucleotide sequence ID" value="NZ_VOQR01000001.1"/>
</dbReference>
<dbReference type="PANTHER" id="PTHR18968">
    <property type="entry name" value="THIAMINE PYROPHOSPHATE ENZYMES"/>
    <property type="match status" value="1"/>
</dbReference>
<dbReference type="GO" id="GO:0005948">
    <property type="term" value="C:acetolactate synthase complex"/>
    <property type="evidence" value="ECO:0007669"/>
    <property type="project" value="TreeGrafter"/>
</dbReference>
<dbReference type="GO" id="GO:0000287">
    <property type="term" value="F:magnesium ion binding"/>
    <property type="evidence" value="ECO:0007669"/>
    <property type="project" value="InterPro"/>
</dbReference>
<dbReference type="EMBL" id="VOQR01000001">
    <property type="protein sequence ID" value="TXC70230.1"/>
    <property type="molecule type" value="Genomic_DNA"/>
</dbReference>
<dbReference type="InterPro" id="IPR045229">
    <property type="entry name" value="TPP_enz"/>
</dbReference>